<protein>
    <submittedName>
        <fullName evidence="4">Protein kinase activator Skb5</fullName>
    </submittedName>
</protein>
<gene>
    <name evidence="4" type="primary">skb5</name>
    <name evidence="4" type="ORF">SOMG_04433</name>
</gene>
<dbReference type="SMART" id="SM00326">
    <property type="entry name" value="SH3"/>
    <property type="match status" value="1"/>
</dbReference>
<dbReference type="Pfam" id="PF00018">
    <property type="entry name" value="SH3_1"/>
    <property type="match status" value="1"/>
</dbReference>
<dbReference type="SUPFAM" id="SSF50044">
    <property type="entry name" value="SH3-domain"/>
    <property type="match status" value="1"/>
</dbReference>
<dbReference type="Proteomes" id="UP001212411">
    <property type="component" value="Chromosome 3"/>
</dbReference>
<dbReference type="KEGG" id="som:SOMG_04433"/>
<keyword evidence="4" id="KW-0808">Transferase</keyword>
<dbReference type="GO" id="GO:0016301">
    <property type="term" value="F:kinase activity"/>
    <property type="evidence" value="ECO:0007669"/>
    <property type="project" value="UniProtKB-KW"/>
</dbReference>
<dbReference type="PROSITE" id="PS50002">
    <property type="entry name" value="SH3"/>
    <property type="match status" value="1"/>
</dbReference>
<dbReference type="PRINTS" id="PR00452">
    <property type="entry name" value="SH3DOMAIN"/>
</dbReference>
<dbReference type="AlphaFoldDB" id="A0AAE9WF42"/>
<feature type="domain" description="SH3" evidence="3">
    <location>
        <begin position="83"/>
        <end position="143"/>
    </location>
</feature>
<proteinExistence type="predicted"/>
<dbReference type="EMBL" id="CP115613">
    <property type="protein sequence ID" value="WBW75251.1"/>
    <property type="molecule type" value="Genomic_DNA"/>
</dbReference>
<dbReference type="InterPro" id="IPR001452">
    <property type="entry name" value="SH3_domain"/>
</dbReference>
<evidence type="ECO:0000259" key="3">
    <source>
        <dbReference type="PROSITE" id="PS50002"/>
    </source>
</evidence>
<dbReference type="InterPro" id="IPR036028">
    <property type="entry name" value="SH3-like_dom_sf"/>
</dbReference>
<keyword evidence="4" id="KW-0418">Kinase</keyword>
<sequence length="143" mass="15898">MTGGKIENSYSVIARDYLYPVGHELFFGFHARDIEKVEEAFEDDGDVNYSENITRDAGMFSISNDIDANYSETEDSDDPNTIQVVCDAVALYDFEPLHENELGVSEGQTVCILSEVSHGWLVAYDELSGKSGLVPESYVNLIQ</sequence>
<dbReference type="RefSeq" id="XP_056039494.1">
    <property type="nucleotide sequence ID" value="XM_056183218.1"/>
</dbReference>
<evidence type="ECO:0000313" key="5">
    <source>
        <dbReference type="Proteomes" id="UP001212411"/>
    </source>
</evidence>
<accession>A0AAE9WF42</accession>
<dbReference type="GeneID" id="80877907"/>
<dbReference type="Gene3D" id="2.30.30.40">
    <property type="entry name" value="SH3 Domains"/>
    <property type="match status" value="1"/>
</dbReference>
<keyword evidence="5" id="KW-1185">Reference proteome</keyword>
<reference evidence="4 5" key="1">
    <citation type="journal article" date="2023" name="G3 (Bethesda)">
        <title>A high-quality reference genome for the fission yeast Schizosaccharomyces osmophilus.</title>
        <authorList>
            <person name="Jia G.S."/>
            <person name="Zhang W.C."/>
            <person name="Liang Y."/>
            <person name="Liu X.H."/>
            <person name="Rhind N."/>
            <person name="Pidoux A."/>
            <person name="Brysch-Herzberg M."/>
            <person name="Du L.L."/>
        </authorList>
    </citation>
    <scope>NUCLEOTIDE SEQUENCE [LARGE SCALE GENOMIC DNA]</scope>
    <source>
        <strain evidence="4 5">CBS 15793</strain>
    </source>
</reference>
<evidence type="ECO:0000256" key="1">
    <source>
        <dbReference type="ARBA" id="ARBA00022443"/>
    </source>
</evidence>
<evidence type="ECO:0000256" key="2">
    <source>
        <dbReference type="PROSITE-ProRule" id="PRU00192"/>
    </source>
</evidence>
<organism evidence="4 5">
    <name type="scientific">Schizosaccharomyces osmophilus</name>
    <dbReference type="NCBI Taxonomy" id="2545709"/>
    <lineage>
        <taxon>Eukaryota</taxon>
        <taxon>Fungi</taxon>
        <taxon>Dikarya</taxon>
        <taxon>Ascomycota</taxon>
        <taxon>Taphrinomycotina</taxon>
        <taxon>Schizosaccharomycetes</taxon>
        <taxon>Schizosaccharomycetales</taxon>
        <taxon>Schizosaccharomycetaceae</taxon>
        <taxon>Schizosaccharomyces</taxon>
    </lineage>
</organism>
<evidence type="ECO:0000313" key="4">
    <source>
        <dbReference type="EMBL" id="WBW75251.1"/>
    </source>
</evidence>
<keyword evidence="1 2" id="KW-0728">SH3 domain</keyword>
<name>A0AAE9WF42_9SCHI</name>